<sequence length="165" mass="18670">MEQQIFSSEAAKSLGIGVSTLRKYAAILEARGYGFERGTNNGRIFRQDDLTLLSQMIEKITKDGITVEQAAEEASEATPHKSKVVATQSQDLSQFIEQIKGLELQQASLTEMNEALVKQVERLAEKIEERERDQQLFQRLEDSRNKKKRKGIAFLRPLTLMAGKK</sequence>
<organism evidence="2 3">
    <name type="scientific">Lederbergia citrea</name>
    <dbReference type="NCBI Taxonomy" id="2833581"/>
    <lineage>
        <taxon>Bacteria</taxon>
        <taxon>Bacillati</taxon>
        <taxon>Bacillota</taxon>
        <taxon>Bacilli</taxon>
        <taxon>Bacillales</taxon>
        <taxon>Bacillaceae</taxon>
        <taxon>Lederbergia</taxon>
    </lineage>
</organism>
<evidence type="ECO:0000313" key="3">
    <source>
        <dbReference type="Proteomes" id="UP000676456"/>
    </source>
</evidence>
<feature type="coiled-coil region" evidence="1">
    <location>
        <begin position="106"/>
        <end position="143"/>
    </location>
</feature>
<dbReference type="Proteomes" id="UP000676456">
    <property type="component" value="Unassembled WGS sequence"/>
</dbReference>
<dbReference type="SUPFAM" id="SSF46955">
    <property type="entry name" value="Putative DNA-binding domain"/>
    <property type="match status" value="1"/>
</dbReference>
<accession>A0A942Z6S5</accession>
<name>A0A942Z6S5_9BACI</name>
<evidence type="ECO:0000313" key="2">
    <source>
        <dbReference type="EMBL" id="MBS4224371.1"/>
    </source>
</evidence>
<keyword evidence="1" id="KW-0175">Coiled coil</keyword>
<protein>
    <recommendedName>
        <fullName evidence="4">HTH merR-type domain-containing protein</fullName>
    </recommendedName>
</protein>
<gene>
    <name evidence="2" type="ORF">KHA91_16745</name>
</gene>
<dbReference type="RefSeq" id="WP_213099388.1">
    <property type="nucleotide sequence ID" value="NZ_JAGYPH010000003.1"/>
</dbReference>
<evidence type="ECO:0008006" key="4">
    <source>
        <dbReference type="Google" id="ProtNLM"/>
    </source>
</evidence>
<comment type="caution">
    <text evidence="2">The sequence shown here is derived from an EMBL/GenBank/DDBJ whole genome shotgun (WGS) entry which is preliminary data.</text>
</comment>
<dbReference type="AlphaFoldDB" id="A0A942Z6S5"/>
<dbReference type="Gene3D" id="1.10.1660.10">
    <property type="match status" value="1"/>
</dbReference>
<dbReference type="EMBL" id="JAGYPN010000003">
    <property type="protein sequence ID" value="MBS4224371.1"/>
    <property type="molecule type" value="Genomic_DNA"/>
</dbReference>
<dbReference type="InterPro" id="IPR009061">
    <property type="entry name" value="DNA-bd_dom_put_sf"/>
</dbReference>
<reference evidence="2 3" key="1">
    <citation type="submission" date="2021-05" db="EMBL/GenBank/DDBJ databases">
        <title>Novel Bacillus species.</title>
        <authorList>
            <person name="Liu G."/>
        </authorList>
    </citation>
    <scope>NUCLEOTIDE SEQUENCE [LARGE SCALE GENOMIC DNA]</scope>
    <source>
        <strain evidence="2 3">FJAT-49682</strain>
    </source>
</reference>
<keyword evidence="3" id="KW-1185">Reference proteome</keyword>
<proteinExistence type="predicted"/>
<evidence type="ECO:0000256" key="1">
    <source>
        <dbReference type="SAM" id="Coils"/>
    </source>
</evidence>